<feature type="domain" description="Transposase IS116/IS110/IS902 C-terminal" evidence="1">
    <location>
        <begin position="2"/>
        <end position="62"/>
    </location>
</feature>
<evidence type="ECO:0000259" key="1">
    <source>
        <dbReference type="Pfam" id="PF02371"/>
    </source>
</evidence>
<feature type="non-terminal residue" evidence="2">
    <location>
        <position position="70"/>
    </location>
</feature>
<dbReference type="RefSeq" id="WP_164913871.1">
    <property type="nucleotide sequence ID" value="NZ_SCLX01000477.1"/>
</dbReference>
<proteinExistence type="predicted"/>
<dbReference type="GO" id="GO:0006313">
    <property type="term" value="P:DNA transposition"/>
    <property type="evidence" value="ECO:0007669"/>
    <property type="project" value="InterPro"/>
</dbReference>
<dbReference type="Pfam" id="PF02371">
    <property type="entry name" value="Transposase_20"/>
    <property type="match status" value="1"/>
</dbReference>
<sequence>ARITAVRLVAELGDLRRFSTSAQIDAFVGIDPGRYQSGEKDSSLGITKHGNHIARKILYRVITQMETVKA</sequence>
<reference evidence="2 3" key="1">
    <citation type="submission" date="2019-01" db="EMBL/GenBank/DDBJ databases">
        <title>The genome sequence of Lactobacillus crispatus L49.</title>
        <authorList>
            <person name="Zhong J."/>
            <person name="Zhang J."/>
        </authorList>
    </citation>
    <scope>NUCLEOTIDE SEQUENCE [LARGE SCALE GENOMIC DNA]</scope>
    <source>
        <strain evidence="2 3">L49</strain>
    </source>
</reference>
<comment type="caution">
    <text evidence="2">The sequence shown here is derived from an EMBL/GenBank/DDBJ whole genome shotgun (WGS) entry which is preliminary data.</text>
</comment>
<dbReference type="GO" id="GO:0003677">
    <property type="term" value="F:DNA binding"/>
    <property type="evidence" value="ECO:0007669"/>
    <property type="project" value="InterPro"/>
</dbReference>
<protein>
    <submittedName>
        <fullName evidence="2">IS110 family transposase</fullName>
    </submittedName>
</protein>
<dbReference type="InterPro" id="IPR047650">
    <property type="entry name" value="Transpos_IS110"/>
</dbReference>
<accession>A0A4Q0LQH9</accession>
<dbReference type="Proteomes" id="UP000289808">
    <property type="component" value="Unassembled WGS sequence"/>
</dbReference>
<dbReference type="InterPro" id="IPR003346">
    <property type="entry name" value="Transposase_20"/>
</dbReference>
<dbReference type="EMBL" id="SCLX01000477">
    <property type="protein sequence ID" value="RXF45558.1"/>
    <property type="molecule type" value="Genomic_DNA"/>
</dbReference>
<gene>
    <name evidence="2" type="ORF">ERD32_14585</name>
</gene>
<dbReference type="PANTHER" id="PTHR33055:SF13">
    <property type="entry name" value="TRANSPOSASE"/>
    <property type="match status" value="1"/>
</dbReference>
<dbReference type="PANTHER" id="PTHR33055">
    <property type="entry name" value="TRANSPOSASE FOR INSERTION SEQUENCE ELEMENT IS1111A"/>
    <property type="match status" value="1"/>
</dbReference>
<organism evidence="2 3">
    <name type="scientific">Lactobacillus crispatus</name>
    <dbReference type="NCBI Taxonomy" id="47770"/>
    <lineage>
        <taxon>Bacteria</taxon>
        <taxon>Bacillati</taxon>
        <taxon>Bacillota</taxon>
        <taxon>Bacilli</taxon>
        <taxon>Lactobacillales</taxon>
        <taxon>Lactobacillaceae</taxon>
        <taxon>Lactobacillus</taxon>
    </lineage>
</organism>
<name>A0A4Q0LQH9_9LACO</name>
<evidence type="ECO:0000313" key="2">
    <source>
        <dbReference type="EMBL" id="RXF45558.1"/>
    </source>
</evidence>
<dbReference type="GO" id="GO:0004803">
    <property type="term" value="F:transposase activity"/>
    <property type="evidence" value="ECO:0007669"/>
    <property type="project" value="InterPro"/>
</dbReference>
<evidence type="ECO:0000313" key="3">
    <source>
        <dbReference type="Proteomes" id="UP000289808"/>
    </source>
</evidence>
<dbReference type="AlphaFoldDB" id="A0A4Q0LQH9"/>
<feature type="non-terminal residue" evidence="2">
    <location>
        <position position="1"/>
    </location>
</feature>